<evidence type="ECO:0000256" key="1">
    <source>
        <dbReference type="SAM" id="MobiDB-lite"/>
    </source>
</evidence>
<feature type="region of interest" description="Disordered" evidence="1">
    <location>
        <begin position="284"/>
        <end position="303"/>
    </location>
</feature>
<keyword evidence="2" id="KW-0732">Signal</keyword>
<dbReference type="PANTHER" id="PTHR23150:SF19">
    <property type="entry name" value="FORMYLGLYCINE-GENERATING ENZYME"/>
    <property type="match status" value="1"/>
</dbReference>
<name>A0A6M5YD49_9BACT</name>
<dbReference type="InterPro" id="IPR005532">
    <property type="entry name" value="SUMF_dom"/>
</dbReference>
<sequence>MICSRLVFTLIGSCLGFGFWGCHSATDSEQASRATTQSQSGQQGAAATATDGSTKGMVWIGGGTFQMGADEFPDARPVHEVSVKGFWMDEHEVTNAQFAEFVRQTGYVTVAERPLNPDDFPGVPATQLVPGSAVFTPPAQKVSLANPLQWWQYVGGASWRHPKGPNSTINGHENDPVVHVSYDDAAAYAKWAGKRLPTEAEWEFAAQGGRGPNTYYWGSELKPGGKWMANIYQGDFPQQNTLEDGFAEAAPVKTFPANPYGLYDMDGNVWEWCQDLYRPDYYVHSPTNNPQGPADSYDPDEPGAVKRVQRGGSFLCSDQYCTRYKAGSRGKGEVSSGSNNLGFRCVRDK</sequence>
<dbReference type="InterPro" id="IPR016187">
    <property type="entry name" value="CTDL_fold"/>
</dbReference>
<dbReference type="GO" id="GO:0120147">
    <property type="term" value="F:formylglycine-generating oxidase activity"/>
    <property type="evidence" value="ECO:0007669"/>
    <property type="project" value="TreeGrafter"/>
</dbReference>
<dbReference type="EMBL" id="CP053435">
    <property type="protein sequence ID" value="QJW91919.1"/>
    <property type="molecule type" value="Genomic_DNA"/>
</dbReference>
<accession>A0A6M5YD49</accession>
<dbReference type="SUPFAM" id="SSF56436">
    <property type="entry name" value="C-type lectin-like"/>
    <property type="match status" value="1"/>
</dbReference>
<dbReference type="Proteomes" id="UP000502756">
    <property type="component" value="Chromosome"/>
</dbReference>
<dbReference type="RefSeq" id="WP_171741770.1">
    <property type="nucleotide sequence ID" value="NZ_CP053435.1"/>
</dbReference>
<evidence type="ECO:0000259" key="3">
    <source>
        <dbReference type="Pfam" id="PF03781"/>
    </source>
</evidence>
<dbReference type="KEGG" id="stae:HNV11_22305"/>
<dbReference type="PANTHER" id="PTHR23150">
    <property type="entry name" value="SULFATASE MODIFYING FACTOR 1, 2"/>
    <property type="match status" value="1"/>
</dbReference>
<evidence type="ECO:0000313" key="5">
    <source>
        <dbReference type="Proteomes" id="UP000502756"/>
    </source>
</evidence>
<evidence type="ECO:0000313" key="4">
    <source>
        <dbReference type="EMBL" id="QJW91919.1"/>
    </source>
</evidence>
<dbReference type="InterPro" id="IPR051043">
    <property type="entry name" value="Sulfatase_Mod_Factor_Kinase"/>
</dbReference>
<dbReference type="Pfam" id="PF03781">
    <property type="entry name" value="FGE-sulfatase"/>
    <property type="match status" value="1"/>
</dbReference>
<protein>
    <submittedName>
        <fullName evidence="4">Formylglycine-generating enzyme family protein</fullName>
    </submittedName>
</protein>
<gene>
    <name evidence="4" type="ORF">HNV11_22305</name>
</gene>
<dbReference type="AlphaFoldDB" id="A0A6M5YD49"/>
<dbReference type="InterPro" id="IPR042095">
    <property type="entry name" value="SUMF_sf"/>
</dbReference>
<organism evidence="4 5">
    <name type="scientific">Spirosoma taeanense</name>
    <dbReference type="NCBI Taxonomy" id="2735870"/>
    <lineage>
        <taxon>Bacteria</taxon>
        <taxon>Pseudomonadati</taxon>
        <taxon>Bacteroidota</taxon>
        <taxon>Cytophagia</taxon>
        <taxon>Cytophagales</taxon>
        <taxon>Cytophagaceae</taxon>
        <taxon>Spirosoma</taxon>
    </lineage>
</organism>
<feature type="signal peptide" evidence="2">
    <location>
        <begin position="1"/>
        <end position="24"/>
    </location>
</feature>
<reference evidence="4 5" key="1">
    <citation type="submission" date="2020-05" db="EMBL/GenBank/DDBJ databases">
        <title>Genome sequencing of Spirosoma sp. TS118.</title>
        <authorList>
            <person name="Lee J.-H."/>
            <person name="Jeong S."/>
            <person name="Zhao L."/>
            <person name="Jung J.-H."/>
            <person name="Kim M.-K."/>
            <person name="Lim S."/>
        </authorList>
    </citation>
    <scope>NUCLEOTIDE SEQUENCE [LARGE SCALE GENOMIC DNA]</scope>
    <source>
        <strain evidence="4 5">TS118</strain>
    </source>
</reference>
<proteinExistence type="predicted"/>
<feature type="chain" id="PRO_5026804756" evidence="2">
    <location>
        <begin position="25"/>
        <end position="349"/>
    </location>
</feature>
<keyword evidence="5" id="KW-1185">Reference proteome</keyword>
<dbReference type="Gene3D" id="3.90.1580.10">
    <property type="entry name" value="paralog of FGE (formylglycine-generating enzyme)"/>
    <property type="match status" value="1"/>
</dbReference>
<evidence type="ECO:0000256" key="2">
    <source>
        <dbReference type="SAM" id="SignalP"/>
    </source>
</evidence>
<feature type="domain" description="Sulfatase-modifying factor enzyme-like" evidence="3">
    <location>
        <begin position="54"/>
        <end position="347"/>
    </location>
</feature>